<gene>
    <name evidence="1" type="ORF">CDSM653_00051</name>
</gene>
<organism evidence="1 2">
    <name type="scientific">Caldanaerobacter subterraneus subsp. pacificus DSM 12653</name>
    <dbReference type="NCBI Taxonomy" id="391606"/>
    <lineage>
        <taxon>Bacteria</taxon>
        <taxon>Bacillati</taxon>
        <taxon>Bacillota</taxon>
        <taxon>Clostridia</taxon>
        <taxon>Thermoanaerobacterales</taxon>
        <taxon>Thermoanaerobacteraceae</taxon>
        <taxon>Caldanaerobacter</taxon>
    </lineage>
</organism>
<dbReference type="Pfam" id="PF00106">
    <property type="entry name" value="adh_short"/>
    <property type="match status" value="1"/>
</dbReference>
<comment type="caution">
    <text evidence="1">The sequence shown here is derived from an EMBL/GenBank/DDBJ whole genome shotgun (WGS) entry which is preliminary data.</text>
</comment>
<accession>A0A0F5PR58</accession>
<sequence length="173" mass="18919">MNFKDKVVIVTGGGQGIGRCIAQTFASKGAKVVIAEIDDEAGLENEEYIRKNGGEALFVHTDVALEEDVKNMVNKTIETYGKIDILINNAGIGSGGTIYTRPMEKWDRVINVNLKGAYMCAKYVAPPMRGKWGRGYYITTPPKNPFFITSPKTLISINPTGSRLSLSLFLSIP</sequence>
<dbReference type="PRINTS" id="PR00081">
    <property type="entry name" value="GDHRDH"/>
</dbReference>
<dbReference type="InterPro" id="IPR036291">
    <property type="entry name" value="NAD(P)-bd_dom_sf"/>
</dbReference>
<dbReference type="Proteomes" id="UP000010146">
    <property type="component" value="Unassembled WGS sequence"/>
</dbReference>
<reference evidence="1 2" key="2">
    <citation type="journal article" date="2015" name="BMC Genomics">
        <title>Analysis of three genomes within the thermophilic bacterial species Caldanaerobacter subterraneus with a focus on carbon monoxide dehydrogenase evolution and hydrolase diversity.</title>
        <authorList>
            <person name="Sant'Anna F.H."/>
            <person name="Lebedinsky A.V."/>
            <person name="Sokolova T.G."/>
            <person name="Robb F.T."/>
            <person name="Gonzalez J.M."/>
        </authorList>
    </citation>
    <scope>NUCLEOTIDE SEQUENCE [LARGE SCALE GENOMIC DNA]</scope>
    <source>
        <strain evidence="1 2">DSM 12653</strain>
    </source>
</reference>
<name>A0A0F5PR58_9THEO</name>
<dbReference type="PANTHER" id="PTHR42820:SF1">
    <property type="entry name" value="SHORT-CHAIN DEHYDROGENASE_REDUCTASE FAMILY PROTEIN"/>
    <property type="match status" value="1"/>
</dbReference>
<evidence type="ECO:0000313" key="1">
    <source>
        <dbReference type="EMBL" id="KKC30891.1"/>
    </source>
</evidence>
<dbReference type="EMBL" id="ABXP02000008">
    <property type="protein sequence ID" value="KKC30891.1"/>
    <property type="molecule type" value="Genomic_DNA"/>
</dbReference>
<dbReference type="CDD" id="cd05233">
    <property type="entry name" value="SDR_c"/>
    <property type="match status" value="1"/>
</dbReference>
<proteinExistence type="predicted"/>
<dbReference type="InterPro" id="IPR002347">
    <property type="entry name" value="SDR_fam"/>
</dbReference>
<dbReference type="PANTHER" id="PTHR42820">
    <property type="entry name" value="SHORT-CHAIN DEHYDROGENASE REDUCTASE"/>
    <property type="match status" value="1"/>
</dbReference>
<protein>
    <submittedName>
        <fullName evidence="1">3-ketoacyl-(Acyl-carrier-protein) reductase</fullName>
    </submittedName>
</protein>
<reference evidence="1 2" key="1">
    <citation type="submission" date="2008-07" db="EMBL/GenBank/DDBJ databases">
        <authorList>
            <person name="Gonzalez J."/>
            <person name="Sokolova T."/>
            <person name="Ferriera S."/>
            <person name="Johnson J."/>
            <person name="Kravitz S."/>
            <person name="Beeson K."/>
            <person name="Sutton G."/>
            <person name="Rogers Y.-H."/>
            <person name="Friedman R."/>
            <person name="Frazier M."/>
            <person name="Venter J.C."/>
        </authorList>
    </citation>
    <scope>NUCLEOTIDE SEQUENCE [LARGE SCALE GENOMIC DNA]</scope>
    <source>
        <strain evidence="1 2">DSM 12653</strain>
    </source>
</reference>
<reference evidence="2" key="3">
    <citation type="submission" date="2015-02" db="EMBL/GenBank/DDBJ databases">
        <title>Genome analysis of three genomes within the thermophilic hydrogenogenic bacterial species Caldanaerobacter subterraneus.</title>
        <authorList>
            <person name="Sant'Anna F.H."/>
            <person name="Lebedinsky A."/>
            <person name="Sokolova T."/>
            <person name="Robb F.T."/>
            <person name="Gonzalez J.M."/>
        </authorList>
    </citation>
    <scope>NUCLEOTIDE SEQUENCE [LARGE SCALE GENOMIC DNA]</scope>
    <source>
        <strain evidence="2">DSM 12653</strain>
    </source>
</reference>
<evidence type="ECO:0000313" key="2">
    <source>
        <dbReference type="Proteomes" id="UP000010146"/>
    </source>
</evidence>
<dbReference type="AlphaFoldDB" id="A0A0F5PR58"/>
<dbReference type="SUPFAM" id="SSF51735">
    <property type="entry name" value="NAD(P)-binding Rossmann-fold domains"/>
    <property type="match status" value="1"/>
</dbReference>
<dbReference type="Gene3D" id="3.40.50.720">
    <property type="entry name" value="NAD(P)-binding Rossmann-like Domain"/>
    <property type="match status" value="1"/>
</dbReference>